<evidence type="ECO:0000256" key="9">
    <source>
        <dbReference type="ARBA" id="ARBA00023002"/>
    </source>
</evidence>
<keyword evidence="6 14" id="KW-0812">Transmembrane</keyword>
<reference evidence="16 17" key="1">
    <citation type="submission" date="2015-03" db="EMBL/GenBank/DDBJ databases">
        <title>Genome sequence of Pseudoalteromonas aurantia.</title>
        <authorList>
            <person name="Xie B.-B."/>
            <person name="Rong J.-C."/>
            <person name="Qin Q.-L."/>
            <person name="Zhang Y.-Z."/>
        </authorList>
    </citation>
    <scope>NUCLEOTIDE SEQUENCE [LARGE SCALE GENOMIC DNA]</scope>
    <source>
        <strain evidence="16 17">208</strain>
    </source>
</reference>
<dbReference type="InterPro" id="IPR050183">
    <property type="entry name" value="DsbB"/>
</dbReference>
<evidence type="ECO:0000313" key="17">
    <source>
        <dbReference type="Proteomes" id="UP000615755"/>
    </source>
</evidence>
<comment type="similarity">
    <text evidence="2 14">Belongs to the DsbB family.</text>
</comment>
<keyword evidence="5" id="KW-0997">Cell inner membrane</keyword>
<dbReference type="EMBL" id="AQGV01000012">
    <property type="protein sequence ID" value="MBE0367323.1"/>
    <property type="molecule type" value="Genomic_DNA"/>
</dbReference>
<evidence type="ECO:0000256" key="2">
    <source>
        <dbReference type="ARBA" id="ARBA00008823"/>
    </source>
</evidence>
<comment type="function">
    <text evidence="14">Required for disulfide bond formation in some periplasmic proteins. Acts by oxidizing the DsbA protein.</text>
</comment>
<keyword evidence="17" id="KW-1185">Reference proteome</keyword>
<feature type="transmembrane region" description="Helical" evidence="15">
    <location>
        <begin position="68"/>
        <end position="88"/>
    </location>
</feature>
<name>A0ABR9EC29_9GAMM</name>
<evidence type="ECO:0000256" key="15">
    <source>
        <dbReference type="SAM" id="Phobius"/>
    </source>
</evidence>
<feature type="topological domain" description="Cytoplasmic" evidence="14">
    <location>
        <begin position="165"/>
        <end position="173"/>
    </location>
</feature>
<dbReference type="Proteomes" id="UP000615755">
    <property type="component" value="Unassembled WGS sequence"/>
</dbReference>
<dbReference type="PANTHER" id="PTHR36570:SF2">
    <property type="entry name" value="DISULFIDE BOND FORMATION PROTEIN B"/>
    <property type="match status" value="1"/>
</dbReference>
<dbReference type="HAMAP" id="MF_00286">
    <property type="entry name" value="DsbB"/>
    <property type="match status" value="1"/>
</dbReference>
<keyword evidence="11 14" id="KW-1015">Disulfide bond</keyword>
<feature type="topological domain" description="Periplasmic" evidence="14">
    <location>
        <begin position="31"/>
        <end position="48"/>
    </location>
</feature>
<accession>A0ABR9EC29</accession>
<dbReference type="InterPro" id="IPR023380">
    <property type="entry name" value="DsbB-like_sf"/>
</dbReference>
<organism evidence="16 17">
    <name type="scientific">Pseudoalteromonas aurantia 208</name>
    <dbReference type="NCBI Taxonomy" id="1314867"/>
    <lineage>
        <taxon>Bacteria</taxon>
        <taxon>Pseudomonadati</taxon>
        <taxon>Pseudomonadota</taxon>
        <taxon>Gammaproteobacteria</taxon>
        <taxon>Alteromonadales</taxon>
        <taxon>Pseudoalteromonadaceae</taxon>
        <taxon>Pseudoalteromonas</taxon>
    </lineage>
</organism>
<evidence type="ECO:0000256" key="8">
    <source>
        <dbReference type="ARBA" id="ARBA00022989"/>
    </source>
</evidence>
<evidence type="ECO:0000256" key="7">
    <source>
        <dbReference type="ARBA" id="ARBA00022982"/>
    </source>
</evidence>
<sequence>MNWISSLSHSRPAWVLLAVSAFVFEAVALFFQYQMELAPCIMCIYQRTAMLGLLFAGLVGAINPSNTIFKIVGFSGWGLASIWGWLIAREHTNMQTTTDPFAFTCDIVPNFPEFLPLHEWLPSFFAATGDCGNIDWQFMNMSMPNWMEVIFAFYSVCFITAFAAYLFCSKRQS</sequence>
<comment type="caution">
    <text evidence="16">The sequence shown here is derived from an EMBL/GenBank/DDBJ whole genome shotgun (WGS) entry which is preliminary data.</text>
</comment>
<protein>
    <recommendedName>
        <fullName evidence="14">Disulfide bond formation protein B</fullName>
    </recommendedName>
    <alternativeName>
        <fullName evidence="14">Disulfide oxidoreductase</fullName>
    </alternativeName>
</protein>
<feature type="transmembrane region" description="Helical" evidence="15">
    <location>
        <begin position="149"/>
        <end position="167"/>
    </location>
</feature>
<keyword evidence="4 14" id="KW-1003">Cell membrane</keyword>
<keyword evidence="8 14" id="KW-1133">Transmembrane helix</keyword>
<dbReference type="InterPro" id="IPR022920">
    <property type="entry name" value="Disulphide_bond_form_DsbB"/>
</dbReference>
<proteinExistence type="inferred from homology"/>
<feature type="transmembrane region" description="Helical" evidence="15">
    <location>
        <begin position="43"/>
        <end position="62"/>
    </location>
</feature>
<feature type="disulfide bond" description="Redox-active" evidence="14">
    <location>
        <begin position="40"/>
        <end position="43"/>
    </location>
</feature>
<evidence type="ECO:0000256" key="14">
    <source>
        <dbReference type="HAMAP-Rule" id="MF_00286"/>
    </source>
</evidence>
<evidence type="ECO:0000256" key="6">
    <source>
        <dbReference type="ARBA" id="ARBA00022692"/>
    </source>
</evidence>
<keyword evidence="9 14" id="KW-0560">Oxidoreductase</keyword>
<comment type="subcellular location">
    <subcellularLocation>
        <location evidence="1">Cell inner membrane</location>
        <topology evidence="1">Multi-pass membrane protein</topology>
    </subcellularLocation>
    <subcellularLocation>
        <location evidence="14">Cell membrane</location>
        <topology evidence="14">Multi-pass membrane protein</topology>
    </subcellularLocation>
</comment>
<dbReference type="SUPFAM" id="SSF158442">
    <property type="entry name" value="DsbB-like"/>
    <property type="match status" value="1"/>
</dbReference>
<dbReference type="Gene3D" id="1.20.1550.10">
    <property type="entry name" value="DsbB-like"/>
    <property type="match status" value="1"/>
</dbReference>
<keyword evidence="7 14" id="KW-0249">Electron transport</keyword>
<evidence type="ECO:0000256" key="4">
    <source>
        <dbReference type="ARBA" id="ARBA00022475"/>
    </source>
</evidence>
<dbReference type="RefSeq" id="WP_192506765.1">
    <property type="nucleotide sequence ID" value="NZ_AQGV01000012.1"/>
</dbReference>
<keyword evidence="13 14" id="KW-0676">Redox-active center</keyword>
<evidence type="ECO:0000256" key="5">
    <source>
        <dbReference type="ARBA" id="ARBA00022519"/>
    </source>
</evidence>
<evidence type="ECO:0000256" key="11">
    <source>
        <dbReference type="ARBA" id="ARBA00023157"/>
    </source>
</evidence>
<keyword evidence="12 14" id="KW-0143">Chaperone</keyword>
<evidence type="ECO:0000256" key="3">
    <source>
        <dbReference type="ARBA" id="ARBA00022448"/>
    </source>
</evidence>
<evidence type="ECO:0000256" key="1">
    <source>
        <dbReference type="ARBA" id="ARBA00004429"/>
    </source>
</evidence>
<keyword evidence="10 14" id="KW-0472">Membrane</keyword>
<feature type="disulfide bond" description="Redox-active" evidence="14">
    <location>
        <begin position="105"/>
        <end position="131"/>
    </location>
</feature>
<evidence type="ECO:0000256" key="12">
    <source>
        <dbReference type="ARBA" id="ARBA00023186"/>
    </source>
</evidence>
<dbReference type="NCBIfam" id="NF002485">
    <property type="entry name" value="PRK01749.1"/>
    <property type="match status" value="1"/>
</dbReference>
<evidence type="ECO:0000256" key="13">
    <source>
        <dbReference type="ARBA" id="ARBA00023284"/>
    </source>
</evidence>
<comment type="caution">
    <text evidence="14">Lacks conserved residue(s) required for the propagation of feature annotation.</text>
</comment>
<evidence type="ECO:0000313" key="16">
    <source>
        <dbReference type="EMBL" id="MBE0367323.1"/>
    </source>
</evidence>
<feature type="transmembrane region" description="Helical" evidence="15">
    <location>
        <begin position="12"/>
        <end position="31"/>
    </location>
</feature>
<keyword evidence="3 14" id="KW-0813">Transport</keyword>
<dbReference type="InterPro" id="IPR003752">
    <property type="entry name" value="DiS_bond_form_DsbB/BdbC"/>
</dbReference>
<dbReference type="Pfam" id="PF02600">
    <property type="entry name" value="DsbB"/>
    <property type="match status" value="1"/>
</dbReference>
<dbReference type="PANTHER" id="PTHR36570">
    <property type="entry name" value="DISULFIDE BOND FORMATION PROTEIN B"/>
    <property type="match status" value="1"/>
</dbReference>
<gene>
    <name evidence="14 16" type="primary">dsbB</name>
    <name evidence="16" type="ORF">PAUR_a0667</name>
</gene>
<feature type="topological domain" description="Cytoplasmic" evidence="14">
    <location>
        <begin position="1"/>
        <end position="13"/>
    </location>
</feature>
<evidence type="ECO:0000256" key="10">
    <source>
        <dbReference type="ARBA" id="ARBA00023136"/>
    </source>
</evidence>